<keyword evidence="1" id="KW-0812">Transmembrane</keyword>
<dbReference type="CDD" id="cd04179">
    <property type="entry name" value="DPM_DPG-synthase_like"/>
    <property type="match status" value="1"/>
</dbReference>
<reference evidence="4" key="1">
    <citation type="submission" date="2017-09" db="EMBL/GenBank/DDBJ databases">
        <title>Depth-based differentiation of microbial function through sediment-hosted aquifers and enrichment of novel symbionts in the deep terrestrial subsurface.</title>
        <authorList>
            <person name="Probst A.J."/>
            <person name="Ladd B."/>
            <person name="Jarett J.K."/>
            <person name="Geller-Mcgrath D.E."/>
            <person name="Sieber C.M.K."/>
            <person name="Emerson J.B."/>
            <person name="Anantharaman K."/>
            <person name="Thomas B.C."/>
            <person name="Malmstrom R."/>
            <person name="Stieglmeier M."/>
            <person name="Klingl A."/>
            <person name="Woyke T."/>
            <person name="Ryan C.M."/>
            <person name="Banfield J.F."/>
        </authorList>
    </citation>
    <scope>NUCLEOTIDE SEQUENCE [LARGE SCALE GENOMIC DNA]</scope>
</reference>
<sequence>MSNIVPHKLVIIIPALNEAATIAHVIRAIPAAFPGIAAREVVVIDDGSADQTPTLAARAGAVVVSHQQNLGVGAAFQTGLKEALKRGADIIVNVDADGQFNPADIPQLLQPILNGQAEFVTASRFARPDFCPQMPAIKIWGNRWMVRIINFITKKSFTDVSCGFRAYSREAALRLTLFGHFTYTQETFIDLAFKGITMAEVPLKVRGEREHGHSRVAHNLWRYGLKTFTIIFRAARDYLPHYFFGLPGLIIFAAGLSSGAFLLYHFIQTGQTYPYRSLVQLSGVLVIVGFLMLFLSLLADMMHRNRMIAEEAVYHARNAAYKDNPETAAEGSRSFEHTIHAFPPR</sequence>
<dbReference type="InterPro" id="IPR050256">
    <property type="entry name" value="Glycosyltransferase_2"/>
</dbReference>
<feature type="domain" description="Glycosyltransferase 2-like" evidence="2">
    <location>
        <begin position="11"/>
        <end position="172"/>
    </location>
</feature>
<dbReference type="Pfam" id="PF00535">
    <property type="entry name" value="Glycos_transf_2"/>
    <property type="match status" value="1"/>
</dbReference>
<dbReference type="Proteomes" id="UP000230731">
    <property type="component" value="Unassembled WGS sequence"/>
</dbReference>
<name>A0A2M6X0N4_9BACT</name>
<keyword evidence="1" id="KW-0472">Membrane</keyword>
<feature type="transmembrane region" description="Helical" evidence="1">
    <location>
        <begin position="279"/>
        <end position="299"/>
    </location>
</feature>
<dbReference type="AlphaFoldDB" id="A0A2M6X0N4"/>
<evidence type="ECO:0000259" key="2">
    <source>
        <dbReference type="Pfam" id="PF00535"/>
    </source>
</evidence>
<dbReference type="GO" id="GO:0016740">
    <property type="term" value="F:transferase activity"/>
    <property type="evidence" value="ECO:0007669"/>
    <property type="project" value="UniProtKB-KW"/>
</dbReference>
<dbReference type="PANTHER" id="PTHR48090">
    <property type="entry name" value="UNDECAPRENYL-PHOSPHATE 4-DEOXY-4-FORMAMIDO-L-ARABINOSE TRANSFERASE-RELATED"/>
    <property type="match status" value="1"/>
</dbReference>
<evidence type="ECO:0000313" key="3">
    <source>
        <dbReference type="EMBL" id="PIT98568.1"/>
    </source>
</evidence>
<evidence type="ECO:0000256" key="1">
    <source>
        <dbReference type="SAM" id="Phobius"/>
    </source>
</evidence>
<keyword evidence="3" id="KW-0808">Transferase</keyword>
<proteinExistence type="predicted"/>
<dbReference type="InterPro" id="IPR001173">
    <property type="entry name" value="Glyco_trans_2-like"/>
</dbReference>
<protein>
    <submittedName>
        <fullName evidence="3">Glycosyltransferase family 2 protein</fullName>
    </submittedName>
</protein>
<dbReference type="PANTHER" id="PTHR48090:SF7">
    <property type="entry name" value="RFBJ PROTEIN"/>
    <property type="match status" value="1"/>
</dbReference>
<feature type="transmembrane region" description="Helical" evidence="1">
    <location>
        <begin position="242"/>
        <end position="267"/>
    </location>
</feature>
<comment type="caution">
    <text evidence="3">The sequence shown here is derived from an EMBL/GenBank/DDBJ whole genome shotgun (WGS) entry which is preliminary data.</text>
</comment>
<dbReference type="Gene3D" id="3.90.550.10">
    <property type="entry name" value="Spore Coat Polysaccharide Biosynthesis Protein SpsA, Chain A"/>
    <property type="match status" value="1"/>
</dbReference>
<accession>A0A2M6X0N4</accession>
<organism evidence="3 4">
    <name type="scientific">Candidatus Andersenbacteria bacterium CG10_big_fil_rev_8_21_14_0_10_54_11</name>
    <dbReference type="NCBI Taxonomy" id="1974485"/>
    <lineage>
        <taxon>Bacteria</taxon>
        <taxon>Candidatus Anderseniibacteriota</taxon>
    </lineage>
</organism>
<gene>
    <name evidence="3" type="ORF">COT71_00115</name>
</gene>
<evidence type="ECO:0000313" key="4">
    <source>
        <dbReference type="Proteomes" id="UP000230731"/>
    </source>
</evidence>
<keyword evidence="1" id="KW-1133">Transmembrane helix</keyword>
<dbReference type="InterPro" id="IPR029044">
    <property type="entry name" value="Nucleotide-diphossugar_trans"/>
</dbReference>
<dbReference type="SUPFAM" id="SSF53448">
    <property type="entry name" value="Nucleotide-diphospho-sugar transferases"/>
    <property type="match status" value="1"/>
</dbReference>
<dbReference type="EMBL" id="PEZP01000001">
    <property type="protein sequence ID" value="PIT98568.1"/>
    <property type="molecule type" value="Genomic_DNA"/>
</dbReference>